<evidence type="ECO:0000256" key="8">
    <source>
        <dbReference type="SAM" id="Phobius"/>
    </source>
</evidence>
<evidence type="ECO:0000256" key="4">
    <source>
        <dbReference type="ARBA" id="ARBA00022741"/>
    </source>
</evidence>
<organism evidence="10 11">
    <name type="scientific">Puccinia sorghi</name>
    <dbReference type="NCBI Taxonomy" id="27349"/>
    <lineage>
        <taxon>Eukaryota</taxon>
        <taxon>Fungi</taxon>
        <taxon>Dikarya</taxon>
        <taxon>Basidiomycota</taxon>
        <taxon>Pucciniomycotina</taxon>
        <taxon>Pucciniomycetes</taxon>
        <taxon>Pucciniales</taxon>
        <taxon>Pucciniaceae</taxon>
        <taxon>Puccinia</taxon>
    </lineage>
</organism>
<dbReference type="Gene3D" id="3.40.50.300">
    <property type="entry name" value="P-loop containing nucleotide triphosphate hydrolases"/>
    <property type="match status" value="1"/>
</dbReference>
<keyword evidence="2" id="KW-0813">Transport</keyword>
<reference evidence="10 11" key="1">
    <citation type="submission" date="2015-08" db="EMBL/GenBank/DDBJ databases">
        <title>Next Generation Sequencing and Analysis of the Genome of Puccinia sorghi L Schw, the Causal Agent of Maize Common Rust.</title>
        <authorList>
            <person name="Rochi L."/>
            <person name="Burguener G."/>
            <person name="Darino M."/>
            <person name="Turjanski A."/>
            <person name="Kreff E."/>
            <person name="Dieguez M.J."/>
            <person name="Sacco F."/>
        </authorList>
    </citation>
    <scope>NUCLEOTIDE SEQUENCE [LARGE SCALE GENOMIC DNA]</scope>
    <source>
        <strain evidence="10 11">RO10H11247</strain>
    </source>
</reference>
<dbReference type="PANTHER" id="PTHR48041:SF139">
    <property type="entry name" value="PROTEIN SCARLET"/>
    <property type="match status" value="1"/>
</dbReference>
<dbReference type="CDD" id="cd03213">
    <property type="entry name" value="ABCG_EPDR"/>
    <property type="match status" value="1"/>
</dbReference>
<dbReference type="GO" id="GO:0016020">
    <property type="term" value="C:membrane"/>
    <property type="evidence" value="ECO:0007669"/>
    <property type="project" value="UniProtKB-SubCell"/>
</dbReference>
<feature type="transmembrane region" description="Helical" evidence="8">
    <location>
        <begin position="687"/>
        <end position="708"/>
    </location>
</feature>
<dbReference type="PANTHER" id="PTHR48041">
    <property type="entry name" value="ABC TRANSPORTER G FAMILY MEMBER 28"/>
    <property type="match status" value="1"/>
</dbReference>
<feature type="non-terminal residue" evidence="10">
    <location>
        <position position="1"/>
    </location>
</feature>
<dbReference type="InterPro" id="IPR043926">
    <property type="entry name" value="ABCG_dom"/>
</dbReference>
<dbReference type="OrthoDB" id="66620at2759"/>
<evidence type="ECO:0000256" key="7">
    <source>
        <dbReference type="ARBA" id="ARBA00023136"/>
    </source>
</evidence>
<evidence type="ECO:0000256" key="6">
    <source>
        <dbReference type="ARBA" id="ARBA00022989"/>
    </source>
</evidence>
<dbReference type="InterPro" id="IPR017871">
    <property type="entry name" value="ABC_transporter-like_CS"/>
</dbReference>
<dbReference type="EMBL" id="LAVV01010209">
    <property type="protein sequence ID" value="KNZ49396.1"/>
    <property type="molecule type" value="Genomic_DNA"/>
</dbReference>
<dbReference type="Pfam" id="PF19055">
    <property type="entry name" value="ABC2_membrane_7"/>
    <property type="match status" value="1"/>
</dbReference>
<feature type="transmembrane region" description="Helical" evidence="8">
    <location>
        <begin position="218"/>
        <end position="241"/>
    </location>
</feature>
<keyword evidence="11" id="KW-1185">Reference proteome</keyword>
<dbReference type="InterPro" id="IPR003593">
    <property type="entry name" value="AAA+_ATPase"/>
</dbReference>
<sequence>NAISAAPLVSPALPTGGVICSSEPIAYTANFGECLIDNPTVKTLLPGKLLASLQRYPDPSSASLPPSSGINAVAPGLTNVQLLYAPNASAPLQEQFSCQAINCTQHIEKDTYSMYCQNLKCQCNKGSFMCGGGPLDLTNTINTLSGDVGFDCPSLGNTTPPAASPCHIQMGLLKNIFGPQGFSLTGCQFGECVSKTIAMSKRQVLIDEANKKSINPGLIAALVVLIFSFLALIALVIWGFYLQHLARKSKGAGDPGVTSVAAAQVEWCNLRYHLPLKSGAASFLRRRRVPPRSHHSHVAAPLETTNFQSSLGSPSFVELPSVPRGPQILAGLSGSVGAGTMMAILGPSGAGKSTLLDVLAGQHKAGKVSGGRRIYIPGEMSQGLRGKVVVGYVDQTDILPGSSTVREALQFAARLKLPEHVSSEERDRRVEEVIHLLGLDKVADGRIGDDEKRGLSGGERRRLSIGLELIARPSVLFLDEPTSGLDSVSAVRVVKVLKALSADAPAGHGTTIICSIHQPNSQIYHAFDYVCLLAPGGRQIYCGPTSQAVTYLSARGLHCPAEFNPADFLLEVASEPPVGFLDEFSTAPKSSGSQPCKSEALKEDPSTLFPPTSMATANDTNVHQLGKPTATFITQLQAIAHREWLALKRDPSLFWVLNISSCLIGLFVGAMFFQVNLRISGFQNRVGSMFFTCTVCTFSALSALTNFYRVRVLFMRERAAGYYSATGWLLVRGIFDVIPLRLVPMVTMGTVIYWMVGLTSTAGHFVKYLLILLELALLQSLFNMLLGATFRNLGSAIFLASMANLFQLGFAGFFLNLADLSKVIAWIQFLVPIKYALEALAINEVAAGLMIDDSLQGVHVKVSATVIMKLLFGFQDDAYWRQVLILPLDAYIYIYLIHPSTKKN</sequence>
<keyword evidence="7 8" id="KW-0472">Membrane</keyword>
<dbReference type="PROSITE" id="PS50893">
    <property type="entry name" value="ABC_TRANSPORTER_2"/>
    <property type="match status" value="1"/>
</dbReference>
<evidence type="ECO:0000256" key="2">
    <source>
        <dbReference type="ARBA" id="ARBA00022448"/>
    </source>
</evidence>
<dbReference type="Proteomes" id="UP000037035">
    <property type="component" value="Unassembled WGS sequence"/>
</dbReference>
<dbReference type="SUPFAM" id="SSF52540">
    <property type="entry name" value="P-loop containing nucleoside triphosphate hydrolases"/>
    <property type="match status" value="1"/>
</dbReference>
<dbReference type="InterPro" id="IPR027417">
    <property type="entry name" value="P-loop_NTPase"/>
</dbReference>
<keyword evidence="5" id="KW-0067">ATP-binding</keyword>
<dbReference type="PROSITE" id="PS00211">
    <property type="entry name" value="ABC_TRANSPORTER_1"/>
    <property type="match status" value="1"/>
</dbReference>
<accession>A0A0L6ULK2</accession>
<evidence type="ECO:0000313" key="11">
    <source>
        <dbReference type="Proteomes" id="UP000037035"/>
    </source>
</evidence>
<evidence type="ECO:0000313" key="10">
    <source>
        <dbReference type="EMBL" id="KNZ49396.1"/>
    </source>
</evidence>
<dbReference type="InterPro" id="IPR003439">
    <property type="entry name" value="ABC_transporter-like_ATP-bd"/>
</dbReference>
<dbReference type="GO" id="GO:0016887">
    <property type="term" value="F:ATP hydrolysis activity"/>
    <property type="evidence" value="ECO:0007669"/>
    <property type="project" value="InterPro"/>
</dbReference>
<feature type="transmembrane region" description="Helical" evidence="8">
    <location>
        <begin position="652"/>
        <end position="675"/>
    </location>
</feature>
<dbReference type="GO" id="GO:0140359">
    <property type="term" value="F:ABC-type transporter activity"/>
    <property type="evidence" value="ECO:0007669"/>
    <property type="project" value="InterPro"/>
</dbReference>
<feature type="transmembrane region" description="Helical" evidence="8">
    <location>
        <begin position="878"/>
        <end position="897"/>
    </location>
</feature>
<feature type="transmembrane region" description="Helical" evidence="8">
    <location>
        <begin position="793"/>
        <end position="815"/>
    </location>
</feature>
<dbReference type="Pfam" id="PF00005">
    <property type="entry name" value="ABC_tran"/>
    <property type="match status" value="1"/>
</dbReference>
<comment type="subcellular location">
    <subcellularLocation>
        <location evidence="1">Membrane</location>
        <topology evidence="1">Multi-pass membrane protein</topology>
    </subcellularLocation>
</comment>
<dbReference type="FunFam" id="3.40.50.300:FF:003235">
    <property type="entry name" value="ABC transporter family protein"/>
    <property type="match status" value="1"/>
</dbReference>
<keyword evidence="4" id="KW-0547">Nucleotide-binding</keyword>
<feature type="transmembrane region" description="Helical" evidence="8">
    <location>
        <begin position="729"/>
        <end position="756"/>
    </location>
</feature>
<dbReference type="GO" id="GO:0005524">
    <property type="term" value="F:ATP binding"/>
    <property type="evidence" value="ECO:0007669"/>
    <property type="project" value="UniProtKB-KW"/>
</dbReference>
<evidence type="ECO:0000256" key="1">
    <source>
        <dbReference type="ARBA" id="ARBA00004141"/>
    </source>
</evidence>
<evidence type="ECO:0000259" key="9">
    <source>
        <dbReference type="PROSITE" id="PS50893"/>
    </source>
</evidence>
<evidence type="ECO:0000256" key="5">
    <source>
        <dbReference type="ARBA" id="ARBA00022840"/>
    </source>
</evidence>
<dbReference type="Pfam" id="PF01061">
    <property type="entry name" value="ABC2_membrane"/>
    <property type="match status" value="1"/>
</dbReference>
<dbReference type="STRING" id="27349.A0A0L6ULK2"/>
<protein>
    <recommendedName>
        <fullName evidence="9">ABC transporter domain-containing protein</fullName>
    </recommendedName>
</protein>
<dbReference type="InterPro" id="IPR013525">
    <property type="entry name" value="ABC2_TM"/>
</dbReference>
<dbReference type="InterPro" id="IPR050352">
    <property type="entry name" value="ABCG_transporters"/>
</dbReference>
<dbReference type="VEuPathDB" id="FungiDB:VP01_503g1"/>
<proteinExistence type="predicted"/>
<keyword evidence="3 8" id="KW-0812">Transmembrane</keyword>
<dbReference type="AlphaFoldDB" id="A0A0L6ULK2"/>
<gene>
    <name evidence="10" type="ORF">VP01_503g1</name>
</gene>
<name>A0A0L6ULK2_9BASI</name>
<comment type="caution">
    <text evidence="10">The sequence shown here is derived from an EMBL/GenBank/DDBJ whole genome shotgun (WGS) entry which is preliminary data.</text>
</comment>
<keyword evidence="6 8" id="KW-1133">Transmembrane helix</keyword>
<evidence type="ECO:0000256" key="3">
    <source>
        <dbReference type="ARBA" id="ARBA00022692"/>
    </source>
</evidence>
<feature type="domain" description="ABC transporter" evidence="9">
    <location>
        <begin position="302"/>
        <end position="560"/>
    </location>
</feature>
<dbReference type="SMART" id="SM00382">
    <property type="entry name" value="AAA"/>
    <property type="match status" value="1"/>
</dbReference>